<gene>
    <name evidence="2" type="ORF">ZT1E4_G8060</name>
</gene>
<name>A0A2H1GQ57_ZYMTR</name>
<dbReference type="AlphaFoldDB" id="A0A2H1GQ57"/>
<dbReference type="EMBL" id="LT854259">
    <property type="protein sequence ID" value="SMR55712.1"/>
    <property type="molecule type" value="Genomic_DNA"/>
</dbReference>
<feature type="compositionally biased region" description="Polar residues" evidence="1">
    <location>
        <begin position="1"/>
        <end position="24"/>
    </location>
</feature>
<evidence type="ECO:0000313" key="2">
    <source>
        <dbReference type="EMBL" id="SMR55712.1"/>
    </source>
</evidence>
<accession>A0A2H1GQ57</accession>
<reference evidence="3" key="1">
    <citation type="submission" date="2017-05" db="EMBL/GenBank/DDBJ databases">
        <authorList>
            <person name="Song R."/>
            <person name="Chenine A.L."/>
            <person name="Ruprecht R.M."/>
        </authorList>
    </citation>
    <scope>NUCLEOTIDE SEQUENCE [LARGE SCALE GENOMIC DNA]</scope>
</reference>
<feature type="region of interest" description="Disordered" evidence="1">
    <location>
        <begin position="164"/>
        <end position="191"/>
    </location>
</feature>
<feature type="region of interest" description="Disordered" evidence="1">
    <location>
        <begin position="1"/>
        <end position="83"/>
    </location>
</feature>
<dbReference type="Proteomes" id="UP000245764">
    <property type="component" value="Chromosome 7"/>
</dbReference>
<proteinExistence type="predicted"/>
<organism evidence="2 3">
    <name type="scientific">Zymoseptoria tritici ST99CH_1E4</name>
    <dbReference type="NCBI Taxonomy" id="1276532"/>
    <lineage>
        <taxon>Eukaryota</taxon>
        <taxon>Fungi</taxon>
        <taxon>Dikarya</taxon>
        <taxon>Ascomycota</taxon>
        <taxon>Pezizomycotina</taxon>
        <taxon>Dothideomycetes</taxon>
        <taxon>Dothideomycetidae</taxon>
        <taxon>Mycosphaerellales</taxon>
        <taxon>Mycosphaerellaceae</taxon>
        <taxon>Zymoseptoria</taxon>
    </lineage>
</organism>
<sequence length="218" mass="22893">MCSFTNSEKPTTPATSPNSASNKANDGDHKRNNSQAADERPAYHTENIGAGPKPQHAPESPAAGPQRTMHTNTGGSSPPRRVGWTAVRTLPSGEESFAKYLDDGTFVAAGSRLAPPPAPEPFKAAEFPTQRDEELMDKGVGLGLHDGKGHGDVVDEVVYKGRGKAQKDVAGEKDVGGVESKGGKAGEKQKTVAGKKKFGSFNAMLYGPPAVDGNNEKR</sequence>
<feature type="compositionally biased region" description="Basic and acidic residues" evidence="1">
    <location>
        <begin position="164"/>
        <end position="190"/>
    </location>
</feature>
<feature type="compositionally biased region" description="Basic and acidic residues" evidence="1">
    <location>
        <begin position="25"/>
        <end position="43"/>
    </location>
</feature>
<evidence type="ECO:0000313" key="3">
    <source>
        <dbReference type="Proteomes" id="UP000245764"/>
    </source>
</evidence>
<evidence type="ECO:0000256" key="1">
    <source>
        <dbReference type="SAM" id="MobiDB-lite"/>
    </source>
</evidence>
<protein>
    <submittedName>
        <fullName evidence="2">Uncharacterized protein</fullName>
    </submittedName>
</protein>